<feature type="domain" description="M23ase beta-sheet core" evidence="2">
    <location>
        <begin position="139"/>
        <end position="171"/>
    </location>
</feature>
<reference evidence="3 4" key="1">
    <citation type="submission" date="2019-02" db="EMBL/GenBank/DDBJ databases">
        <title>Genomic Encyclopedia of Type Strains, Phase IV (KMG-IV): sequencing the most valuable type-strain genomes for metagenomic binning, comparative biology and taxonomic classification.</title>
        <authorList>
            <person name="Goeker M."/>
        </authorList>
    </citation>
    <scope>NUCLEOTIDE SEQUENCE [LARGE SCALE GENOMIC DNA]</scope>
    <source>
        <strain evidence="3 4">DSM 18116</strain>
    </source>
</reference>
<sequence length="572" mass="64746">MRILVIVFLLCSEMLTAQVFTPAIYPKGYFRNPLAIPIDLSGNFGELRPNHYHMGLDLKTRQRENQPVHAAADGYVARIKIEPGGFGRALYINHPNGYTTLYAHLNDFNPQLEAWVKEQQYKQQSWRVFLEPPASLFPVKKGDFIAYSGNTGGSQAPHLHFEVRRTADDINLNPLLFGLPLTDNVPPRILRMGIYDRTKSIYEQSARIFPVKLTGGTRYVATPELITVTSPQISFAIGAFDTHTGSTNLNGIFESILYVDEQPAVGFQMDNISYNDTRYLNAHIDYRTKSGGGPWLQQLFDLPGYINSIYKNEKAQGGVIDLSDGGIHKIRIEVKDTYLNSSTLECRVQYKPGTASAVSTTSANNPMFYPLMLDGFEREDCEFYIGERCLYDSVHIRYNRSASASPQAVSAQHSIGASYIPLQEAFLVRIQPTKILTPTEQQRTVMLWTSGTKKDVQKVEWQNNWASARFRDFGTYQLLVDEEPPTIVPVGFTDGADLSKATRISFTIKDNYNKFKNVRPTLDGKWLRFTNDKGRTFIYRFDEYCPPGKHELTIYAEDEAGNATSKTFTFTR</sequence>
<keyword evidence="4" id="KW-1185">Reference proteome</keyword>
<organism evidence="3 4">
    <name type="scientific">Pseudobacter ginsenosidimutans</name>
    <dbReference type="NCBI Taxonomy" id="661488"/>
    <lineage>
        <taxon>Bacteria</taxon>
        <taxon>Pseudomonadati</taxon>
        <taxon>Bacteroidota</taxon>
        <taxon>Chitinophagia</taxon>
        <taxon>Chitinophagales</taxon>
        <taxon>Chitinophagaceae</taxon>
        <taxon>Pseudobacter</taxon>
    </lineage>
</organism>
<evidence type="ECO:0000313" key="4">
    <source>
        <dbReference type="Proteomes" id="UP000293874"/>
    </source>
</evidence>
<dbReference type="EMBL" id="SGXA01000002">
    <property type="protein sequence ID" value="RZS71383.1"/>
    <property type="molecule type" value="Genomic_DNA"/>
</dbReference>
<comment type="caution">
    <text evidence="3">The sequence shown here is derived from an EMBL/GenBank/DDBJ whole genome shotgun (WGS) entry which is preliminary data.</text>
</comment>
<keyword evidence="1" id="KW-0732">Signal</keyword>
<dbReference type="PANTHER" id="PTHR21666">
    <property type="entry name" value="PEPTIDASE-RELATED"/>
    <property type="match status" value="1"/>
</dbReference>
<dbReference type="Proteomes" id="UP000293874">
    <property type="component" value="Unassembled WGS sequence"/>
</dbReference>
<evidence type="ECO:0000259" key="2">
    <source>
        <dbReference type="Pfam" id="PF01551"/>
    </source>
</evidence>
<dbReference type="Gene3D" id="2.60.40.10">
    <property type="entry name" value="Immunoglobulins"/>
    <property type="match status" value="1"/>
</dbReference>
<dbReference type="PANTHER" id="PTHR21666:SF270">
    <property type="entry name" value="MUREIN HYDROLASE ACTIVATOR ENVC"/>
    <property type="match status" value="1"/>
</dbReference>
<dbReference type="InterPro" id="IPR016047">
    <property type="entry name" value="M23ase_b-sheet_dom"/>
</dbReference>
<dbReference type="GO" id="GO:0004222">
    <property type="term" value="F:metalloendopeptidase activity"/>
    <property type="evidence" value="ECO:0007669"/>
    <property type="project" value="TreeGrafter"/>
</dbReference>
<proteinExistence type="predicted"/>
<dbReference type="InterPro" id="IPR013783">
    <property type="entry name" value="Ig-like_fold"/>
</dbReference>
<name>A0A4Q7MW71_9BACT</name>
<evidence type="ECO:0000256" key="1">
    <source>
        <dbReference type="SAM" id="SignalP"/>
    </source>
</evidence>
<feature type="chain" id="PRO_5020479282" evidence="1">
    <location>
        <begin position="18"/>
        <end position="572"/>
    </location>
</feature>
<dbReference type="Gene3D" id="2.70.70.10">
    <property type="entry name" value="Glucose Permease (Domain IIA)"/>
    <property type="match status" value="1"/>
</dbReference>
<dbReference type="InterPro" id="IPR011055">
    <property type="entry name" value="Dup_hybrid_motif"/>
</dbReference>
<evidence type="ECO:0000313" key="3">
    <source>
        <dbReference type="EMBL" id="RZS71383.1"/>
    </source>
</evidence>
<dbReference type="Pfam" id="PF01551">
    <property type="entry name" value="Peptidase_M23"/>
    <property type="match status" value="2"/>
</dbReference>
<dbReference type="CDD" id="cd12797">
    <property type="entry name" value="M23_peptidase"/>
    <property type="match status" value="1"/>
</dbReference>
<accession>A0A4Q7MW71</accession>
<dbReference type="InterPro" id="IPR050570">
    <property type="entry name" value="Cell_wall_metabolism_enzyme"/>
</dbReference>
<gene>
    <name evidence="3" type="ORF">EV199_3286</name>
</gene>
<feature type="signal peptide" evidence="1">
    <location>
        <begin position="1"/>
        <end position="17"/>
    </location>
</feature>
<feature type="domain" description="M23ase beta-sheet core" evidence="2">
    <location>
        <begin position="52"/>
        <end position="120"/>
    </location>
</feature>
<dbReference type="SUPFAM" id="SSF51261">
    <property type="entry name" value="Duplicated hybrid motif"/>
    <property type="match status" value="1"/>
</dbReference>
<dbReference type="AlphaFoldDB" id="A0A4Q7MW71"/>
<protein>
    <submittedName>
        <fullName evidence="3">Peptidase M23-like protein</fullName>
    </submittedName>
</protein>